<gene>
    <name evidence="1" type="ORF">SCLCIDRAFT_1020314</name>
</gene>
<organism evidence="1 2">
    <name type="scientific">Scleroderma citrinum Foug A</name>
    <dbReference type="NCBI Taxonomy" id="1036808"/>
    <lineage>
        <taxon>Eukaryota</taxon>
        <taxon>Fungi</taxon>
        <taxon>Dikarya</taxon>
        <taxon>Basidiomycota</taxon>
        <taxon>Agaricomycotina</taxon>
        <taxon>Agaricomycetes</taxon>
        <taxon>Agaricomycetidae</taxon>
        <taxon>Boletales</taxon>
        <taxon>Sclerodermatineae</taxon>
        <taxon>Sclerodermataceae</taxon>
        <taxon>Scleroderma</taxon>
    </lineage>
</organism>
<dbReference type="Proteomes" id="UP000053989">
    <property type="component" value="Unassembled WGS sequence"/>
</dbReference>
<name>A0A0C3A3Y7_9AGAM</name>
<dbReference type="EMBL" id="KN822074">
    <property type="protein sequence ID" value="KIM59402.1"/>
    <property type="molecule type" value="Genomic_DNA"/>
</dbReference>
<reference evidence="2" key="2">
    <citation type="submission" date="2015-01" db="EMBL/GenBank/DDBJ databases">
        <title>Evolutionary Origins and Diversification of the Mycorrhizal Mutualists.</title>
        <authorList>
            <consortium name="DOE Joint Genome Institute"/>
            <consortium name="Mycorrhizal Genomics Consortium"/>
            <person name="Kohler A."/>
            <person name="Kuo A."/>
            <person name="Nagy L.G."/>
            <person name="Floudas D."/>
            <person name="Copeland A."/>
            <person name="Barry K.W."/>
            <person name="Cichocki N."/>
            <person name="Veneault-Fourrey C."/>
            <person name="LaButti K."/>
            <person name="Lindquist E.A."/>
            <person name="Lipzen A."/>
            <person name="Lundell T."/>
            <person name="Morin E."/>
            <person name="Murat C."/>
            <person name="Riley R."/>
            <person name="Ohm R."/>
            <person name="Sun H."/>
            <person name="Tunlid A."/>
            <person name="Henrissat B."/>
            <person name="Grigoriev I.V."/>
            <person name="Hibbett D.S."/>
            <person name="Martin F."/>
        </authorList>
    </citation>
    <scope>NUCLEOTIDE SEQUENCE [LARGE SCALE GENOMIC DNA]</scope>
    <source>
        <strain evidence="2">Foug A</strain>
    </source>
</reference>
<accession>A0A0C3A3Y7</accession>
<dbReference type="HOGENOM" id="CLU_2211535_0_0_1"/>
<keyword evidence="2" id="KW-1185">Reference proteome</keyword>
<evidence type="ECO:0000313" key="2">
    <source>
        <dbReference type="Proteomes" id="UP000053989"/>
    </source>
</evidence>
<protein>
    <submittedName>
        <fullName evidence="1">Uncharacterized protein</fullName>
    </submittedName>
</protein>
<dbReference type="AlphaFoldDB" id="A0A0C3A3Y7"/>
<dbReference type="InParanoid" id="A0A0C3A3Y7"/>
<proteinExistence type="predicted"/>
<evidence type="ECO:0000313" key="1">
    <source>
        <dbReference type="EMBL" id="KIM59402.1"/>
    </source>
</evidence>
<reference evidence="1 2" key="1">
    <citation type="submission" date="2014-04" db="EMBL/GenBank/DDBJ databases">
        <authorList>
            <consortium name="DOE Joint Genome Institute"/>
            <person name="Kuo A."/>
            <person name="Kohler A."/>
            <person name="Nagy L.G."/>
            <person name="Floudas D."/>
            <person name="Copeland A."/>
            <person name="Barry K.W."/>
            <person name="Cichocki N."/>
            <person name="Veneault-Fourrey C."/>
            <person name="LaButti K."/>
            <person name="Lindquist E.A."/>
            <person name="Lipzen A."/>
            <person name="Lundell T."/>
            <person name="Morin E."/>
            <person name="Murat C."/>
            <person name="Sun H."/>
            <person name="Tunlid A."/>
            <person name="Henrissat B."/>
            <person name="Grigoriev I.V."/>
            <person name="Hibbett D.S."/>
            <person name="Martin F."/>
            <person name="Nordberg H.P."/>
            <person name="Cantor M.N."/>
            <person name="Hua S.X."/>
        </authorList>
    </citation>
    <scope>NUCLEOTIDE SEQUENCE [LARGE SCALE GENOMIC DNA]</scope>
    <source>
        <strain evidence="1 2">Foug A</strain>
    </source>
</reference>
<sequence>MGFVYPNCRYQYVHTYQVTALSRYLCELTRLGRDKGIIPAAELVRPHDNVTFSGETVLVLLIRNEKSVGCKSGPRPQSIWPVEGLMGDKMSCSLIYYTCTPPRMHVH</sequence>